<keyword evidence="6 9" id="KW-0442">Lipid degradation</keyword>
<dbReference type="Pfam" id="PF04916">
    <property type="entry name" value="Phospholip_B"/>
    <property type="match status" value="1"/>
</dbReference>
<evidence type="ECO:0000313" key="11">
    <source>
        <dbReference type="Proteomes" id="UP001628156"/>
    </source>
</evidence>
<keyword evidence="4" id="KW-0732">Signal</keyword>
<evidence type="ECO:0000256" key="5">
    <source>
        <dbReference type="ARBA" id="ARBA00022801"/>
    </source>
</evidence>
<evidence type="ECO:0000256" key="2">
    <source>
        <dbReference type="ARBA" id="ARBA00007835"/>
    </source>
</evidence>
<evidence type="ECO:0000256" key="3">
    <source>
        <dbReference type="ARBA" id="ARBA00022525"/>
    </source>
</evidence>
<evidence type="ECO:0000256" key="6">
    <source>
        <dbReference type="ARBA" id="ARBA00022963"/>
    </source>
</evidence>
<dbReference type="InterPro" id="IPR007000">
    <property type="entry name" value="PLipase_B-like"/>
</dbReference>
<comment type="similarity">
    <text evidence="2 9">Belongs to the phospholipase B-like family.</text>
</comment>
<evidence type="ECO:0000256" key="7">
    <source>
        <dbReference type="ARBA" id="ARBA00023098"/>
    </source>
</evidence>
<evidence type="ECO:0000313" key="10">
    <source>
        <dbReference type="EMBL" id="GAB1227666.1"/>
    </source>
</evidence>
<sequence length="509" mass="59437">MLVLALISLVSASTYYSVLHKSEGIYKVVPGRFADACAIGYYDDTIQTTGWGQLYIRSNFKLAETEQSYCSGYLEAYLTHHYMYLYWTNYKANEYENGQPSNTLINKMQEQLDFFKTESSTNTNEYWRRQKVIKYQFNGLVDGYMAASPAEEELPEIELYMLLSVGDLENLNEIYKTGKEPETSIVYMRKAFPDRIYHECSALVRAVGDEVYFSHGTWRGYYAMLRIYKVYDLFYGGRRLKMSFSSSPGLIHSKDDYYTVNAEDTQLFVSETTNSVYDSSVYEDINDKLLSWQRILSGLYYERTAKEFVELIKDYNSGTYNNQWIVFDVNAWKKNKAESLFICEQMPGLMKSHDVTEYLTSEEKQNMWPSYNVPFDKEIYSKSGYPTDHDEYTSCSRAKIFNRDVKNVQTLEDMKHIMLYNDYQNDEFSKNDPKESIASRYDLRVDRPNAFGAIDAKIVSTSNPHITYAISGPTHQGQPVFEWTEQFKNVHVGVPEKFDFDWVEINDRQ</sequence>
<comment type="function">
    <text evidence="9">Putative phospholipase.</text>
</comment>
<dbReference type="PANTHER" id="PTHR12370">
    <property type="entry name" value="PHOSPHOLIPASE B-RELATED"/>
    <property type="match status" value="1"/>
</dbReference>
<evidence type="ECO:0000256" key="8">
    <source>
        <dbReference type="ARBA" id="ARBA00023180"/>
    </source>
</evidence>
<comment type="subcellular location">
    <subcellularLocation>
        <location evidence="1">Secreted</location>
    </subcellularLocation>
</comment>
<reference evidence="10 11" key="1">
    <citation type="journal article" date="2019" name="PLoS Negl. Trop. Dis.">
        <title>Whole genome sequencing of Entamoeba nuttalli reveals mammalian host-related molecular signatures and a novel octapeptide-repeat surface protein.</title>
        <authorList>
            <person name="Tanaka M."/>
            <person name="Makiuchi T."/>
            <person name="Komiyama T."/>
            <person name="Shiina T."/>
            <person name="Osaki K."/>
            <person name="Tachibana H."/>
        </authorList>
    </citation>
    <scope>NUCLEOTIDE SEQUENCE [LARGE SCALE GENOMIC DNA]</scope>
    <source>
        <strain evidence="10 11">P19-061405</strain>
    </source>
</reference>
<keyword evidence="11" id="KW-1185">Reference proteome</keyword>
<keyword evidence="5 9" id="KW-0378">Hydrolase</keyword>
<dbReference type="Proteomes" id="UP001628156">
    <property type="component" value="Unassembled WGS sequence"/>
</dbReference>
<comment type="caution">
    <text evidence="10">The sequence shown here is derived from an EMBL/GenBank/DDBJ whole genome shotgun (WGS) entry which is preliminary data.</text>
</comment>
<evidence type="ECO:0000256" key="9">
    <source>
        <dbReference type="RuleBase" id="RU364138"/>
    </source>
</evidence>
<keyword evidence="8" id="KW-0325">Glycoprotein</keyword>
<proteinExistence type="inferred from homology"/>
<evidence type="ECO:0000256" key="1">
    <source>
        <dbReference type="ARBA" id="ARBA00004613"/>
    </source>
</evidence>
<keyword evidence="3" id="KW-0964">Secreted</keyword>
<dbReference type="Gene3D" id="3.60.60.30">
    <property type="match status" value="1"/>
</dbReference>
<evidence type="ECO:0000256" key="4">
    <source>
        <dbReference type="ARBA" id="ARBA00022729"/>
    </source>
</evidence>
<protein>
    <recommendedName>
        <fullName evidence="9">Phospholipase B-like</fullName>
        <ecNumber evidence="9">3.1.1.-</ecNumber>
    </recommendedName>
</protein>
<accession>A0ABQ0DXU2</accession>
<dbReference type="EMBL" id="BAAFRS010000347">
    <property type="protein sequence ID" value="GAB1227666.1"/>
    <property type="molecule type" value="Genomic_DNA"/>
</dbReference>
<name>A0ABQ0DXU2_9EUKA</name>
<dbReference type="EC" id="3.1.1.-" evidence="9"/>
<keyword evidence="7 9" id="KW-0443">Lipid metabolism</keyword>
<gene>
    <name evidence="10" type="ORF">ENUP19_0347G0049</name>
</gene>
<organism evidence="10 11">
    <name type="scientific">Entamoeba nuttalli</name>
    <dbReference type="NCBI Taxonomy" id="412467"/>
    <lineage>
        <taxon>Eukaryota</taxon>
        <taxon>Amoebozoa</taxon>
        <taxon>Evosea</taxon>
        <taxon>Archamoebae</taxon>
        <taxon>Mastigamoebida</taxon>
        <taxon>Entamoebidae</taxon>
        <taxon>Entamoeba</taxon>
    </lineage>
</organism>
<dbReference type="PANTHER" id="PTHR12370:SF25">
    <property type="entry name" value="PHOSPHOLIPASE B-LIKE PROTEIN G"/>
    <property type="match status" value="1"/>
</dbReference>